<keyword evidence="8 11" id="KW-1133">Transmembrane helix</keyword>
<feature type="transmembrane region" description="Helical" evidence="11">
    <location>
        <begin position="214"/>
        <end position="232"/>
    </location>
</feature>
<evidence type="ECO:0000256" key="7">
    <source>
        <dbReference type="ARBA" id="ARBA00022967"/>
    </source>
</evidence>
<dbReference type="EMBL" id="CAXAMM010042317">
    <property type="protein sequence ID" value="CAK9104128.1"/>
    <property type="molecule type" value="Genomic_DNA"/>
</dbReference>
<feature type="domain" description="P-type ATPase A" evidence="12">
    <location>
        <begin position="248"/>
        <end position="340"/>
    </location>
</feature>
<dbReference type="SFLD" id="SFLDF00027">
    <property type="entry name" value="p-type_atpase"/>
    <property type="match status" value="1"/>
</dbReference>
<dbReference type="SUPFAM" id="SSF81665">
    <property type="entry name" value="Calcium ATPase, transmembrane domain M"/>
    <property type="match status" value="1"/>
</dbReference>
<keyword evidence="5" id="KW-0067">ATP-binding</keyword>
<dbReference type="Pfam" id="PF00122">
    <property type="entry name" value="E1-E2_ATPase"/>
    <property type="match status" value="1"/>
</dbReference>
<feature type="transmembrane region" description="Helical" evidence="11">
    <location>
        <begin position="1129"/>
        <end position="1154"/>
    </location>
</feature>
<organism evidence="15 16">
    <name type="scientific">Durusdinium trenchii</name>
    <dbReference type="NCBI Taxonomy" id="1381693"/>
    <lineage>
        <taxon>Eukaryota</taxon>
        <taxon>Sar</taxon>
        <taxon>Alveolata</taxon>
        <taxon>Dinophyceae</taxon>
        <taxon>Suessiales</taxon>
        <taxon>Symbiodiniaceae</taxon>
        <taxon>Durusdinium</taxon>
    </lineage>
</organism>
<evidence type="ECO:0000256" key="8">
    <source>
        <dbReference type="ARBA" id="ARBA00022989"/>
    </source>
</evidence>
<dbReference type="Gene3D" id="2.70.150.10">
    <property type="entry name" value="Calcium-transporting ATPase, cytoplasmic transduction domain A"/>
    <property type="match status" value="1"/>
</dbReference>
<keyword evidence="3" id="KW-0479">Metal-binding</keyword>
<feature type="transmembrane region" description="Helical" evidence="11">
    <location>
        <begin position="1089"/>
        <end position="1109"/>
    </location>
</feature>
<dbReference type="InterPro" id="IPR059000">
    <property type="entry name" value="ATPase_P-type_domA"/>
</dbReference>
<dbReference type="SUPFAM" id="SSF56784">
    <property type="entry name" value="HAD-like"/>
    <property type="match status" value="1"/>
</dbReference>
<dbReference type="InterPro" id="IPR044492">
    <property type="entry name" value="P_typ_ATPase_HD_dom"/>
</dbReference>
<dbReference type="InterPro" id="IPR008250">
    <property type="entry name" value="ATPase_P-typ_transduc_dom_A_sf"/>
</dbReference>
<protein>
    <submittedName>
        <fullName evidence="15">Probable manganese-transporting ATPase PDR2 (Protein MALE GAMETOGENESIS IMPAIRED ANTHERS) (Protein PHOSPHATE DEFICIENCY RESPONSE 2)</fullName>
    </submittedName>
</protein>
<dbReference type="SFLD" id="SFLDG00002">
    <property type="entry name" value="C1.7:_P-type_atpase_like"/>
    <property type="match status" value="1"/>
</dbReference>
<evidence type="ECO:0000256" key="9">
    <source>
        <dbReference type="ARBA" id="ARBA00023136"/>
    </source>
</evidence>
<name>A0ABP0RUU2_9DINO</name>
<feature type="transmembrane region" description="Helical" evidence="11">
    <location>
        <begin position="21"/>
        <end position="40"/>
    </location>
</feature>
<evidence type="ECO:0000256" key="4">
    <source>
        <dbReference type="ARBA" id="ARBA00022741"/>
    </source>
</evidence>
<evidence type="ECO:0000313" key="15">
    <source>
        <dbReference type="EMBL" id="CAK9104128.1"/>
    </source>
</evidence>
<dbReference type="SUPFAM" id="SSF81660">
    <property type="entry name" value="Metal cation-transporting ATPase, ATP-binding domain N"/>
    <property type="match status" value="1"/>
</dbReference>
<sequence length="1173" mass="130541">METKPKYRFECYSRRPARWSYDEIPFVSAYIAAVAVLISLAASRGEVVTDHFLLLLVPVVLHVLLFLATQWSVEVNCFVRFKRERHVDQASHVKVLPLPQDQNSQPNSKTLLVPLQRQDGEISFLYLKKKFAFCEQDGSFQRLRYDITLPLKHYLNASGLTAQEVSERSRRYGENIYDIPLPTFSELFKEHAVAPFFVFQLFCVLLWLMDEYWYYSLLTLVLLVVLEAQMVHRRLSDLHELRAMRIPPRPTFVLRDGIWKIAQSNELLPGDIIGIQRNPEASFPCDVLLLQGNVLVNEAMLTGESVPQMKVHVASGLDEQLDMVGRHRQHIVSAGTNIMMHQNSQNSSRFKKVPRAGSSAVSVGYVLRTGFDTTQGKLCRTILFSADRVTVSSKEAYFFILILLAFALVACAYVLYDGLVVTPRTETPRSTFKLLLSVSHIITSVVPPEFPIMLSLAVNLSLVALVQKGIFCTEPFRVPLAGQIQTCCFDKTGTLTSDTMEVGGVHGLCTYPAPEEKEGAEEKDKDEKPQKHSSVNSKDADLFESGVLEQKLPFLSTAVMTSCNGLTLVEGEIVGDPLEKAALQAVQWMMIGPDLVTSKPSRGGDRLHILRRYPFASELQRMAVLVRHQGPGLGYKEYREEGTASFDRLLGLVKGSCDALKPRLVQIPDNLDDLQDRLTKSGFRVLCLAAKEMNEKDVEAVEREVVESNLQFCGLLVLRNSVKPNTSSTIRQLRKSYHRVIMITGDHPQTACQVATNVHMADGRFLVLERTEGGLEWRYQDHQVHQKIPFRAGLGEAPGSVFELAKSHTLCVPGSALGQLSKSELEEVVEASTVFARVSPQQKEQIILALNQRSHTVMVGDGTNDVGALKHAHVGISLMTTTVRRPAKTPKTPSEMLADNGQAPLVRLGDASIASPFTYKGDSIKCSIQVLRSGRATLCSVLMMYKIMGLNSVLSAFAMSALTLDGVKLGDGQTAVESLFTSMCFFLVSRSAPAKQLAKQQPINSVFDWPVMTTLACQLLIHLITLFCGWQMANQFRAKDFKRDLEGDFEPNLTNTVVFELMAAMHAASFLANYDGHPFMQPLSANKPLMYSLIFFVVVIVACASEALPELNHSLSLVLSPSPDFQRKILFLVVGDIGFSFVISRSISFLAIYWRGRSAEQRAQKLGLTTPPP</sequence>
<dbReference type="PANTHER" id="PTHR45630:SF7">
    <property type="entry name" value="ENDOPLASMIC RETICULUM TRANSMEMBRANE HELIX TRANSLOCASE"/>
    <property type="match status" value="1"/>
</dbReference>
<dbReference type="Pfam" id="PF13246">
    <property type="entry name" value="Cation_ATPase"/>
    <property type="match status" value="1"/>
</dbReference>
<evidence type="ECO:0000256" key="10">
    <source>
        <dbReference type="SAM" id="MobiDB-lite"/>
    </source>
</evidence>
<dbReference type="InterPro" id="IPR018303">
    <property type="entry name" value="ATPase_P-typ_P_site"/>
</dbReference>
<dbReference type="Gene3D" id="3.40.50.1000">
    <property type="entry name" value="HAD superfamily/HAD-like"/>
    <property type="match status" value="1"/>
</dbReference>
<keyword evidence="9 11" id="KW-0472">Membrane</keyword>
<evidence type="ECO:0000256" key="2">
    <source>
        <dbReference type="ARBA" id="ARBA00022692"/>
    </source>
</evidence>
<evidence type="ECO:0000256" key="5">
    <source>
        <dbReference type="ARBA" id="ARBA00022840"/>
    </source>
</evidence>
<dbReference type="Gene3D" id="3.40.1110.10">
    <property type="entry name" value="Calcium-transporting ATPase, cytoplasmic domain N"/>
    <property type="match status" value="1"/>
</dbReference>
<evidence type="ECO:0000256" key="3">
    <source>
        <dbReference type="ARBA" id="ARBA00022723"/>
    </source>
</evidence>
<dbReference type="SUPFAM" id="SSF81653">
    <property type="entry name" value="Calcium ATPase, transduction domain A"/>
    <property type="match status" value="1"/>
</dbReference>
<accession>A0ABP0RUU2</accession>
<proteinExistence type="predicted"/>
<dbReference type="SFLD" id="SFLDS00003">
    <property type="entry name" value="Haloacid_Dehalogenase"/>
    <property type="match status" value="1"/>
</dbReference>
<dbReference type="PANTHER" id="PTHR45630">
    <property type="entry name" value="CATION-TRANSPORTING ATPASE-RELATED"/>
    <property type="match status" value="1"/>
</dbReference>
<dbReference type="InterPro" id="IPR023299">
    <property type="entry name" value="ATPase_P-typ_cyto_dom_N"/>
</dbReference>
<feature type="transmembrane region" description="Helical" evidence="11">
    <location>
        <begin position="1012"/>
        <end position="1033"/>
    </location>
</feature>
<feature type="compositionally biased region" description="Basic and acidic residues" evidence="10">
    <location>
        <begin position="515"/>
        <end position="530"/>
    </location>
</feature>
<feature type="domain" description="P5A-ATPase transmembrane helical hairpin" evidence="13">
    <location>
        <begin position="15"/>
        <end position="84"/>
    </location>
</feature>
<feature type="transmembrane region" description="Helical" evidence="11">
    <location>
        <begin position="52"/>
        <end position="73"/>
    </location>
</feature>
<evidence type="ECO:0000313" key="14">
    <source>
        <dbReference type="EMBL" id="CAK9104025.1"/>
    </source>
</evidence>
<dbReference type="InterPro" id="IPR023214">
    <property type="entry name" value="HAD_sf"/>
</dbReference>
<evidence type="ECO:0000256" key="6">
    <source>
        <dbReference type="ARBA" id="ARBA00022842"/>
    </source>
</evidence>
<dbReference type="PRINTS" id="PR00119">
    <property type="entry name" value="CATATPASE"/>
</dbReference>
<feature type="transmembrane region" description="Helical" evidence="11">
    <location>
        <begin position="396"/>
        <end position="416"/>
    </location>
</feature>
<keyword evidence="6" id="KW-0460">Magnesium</keyword>
<gene>
    <name evidence="14" type="ORF">SCF082_LOCUS48569</name>
    <name evidence="15" type="ORF">SCF082_LOCUS48619</name>
</gene>
<dbReference type="InterPro" id="IPR036412">
    <property type="entry name" value="HAD-like_sf"/>
</dbReference>
<evidence type="ECO:0000313" key="16">
    <source>
        <dbReference type="Proteomes" id="UP001642464"/>
    </source>
</evidence>
<dbReference type="InterPro" id="IPR023298">
    <property type="entry name" value="ATPase_P-typ_TM_dom_sf"/>
</dbReference>
<dbReference type="Proteomes" id="UP001642464">
    <property type="component" value="Unassembled WGS sequence"/>
</dbReference>
<keyword evidence="4" id="KW-0547">Nucleotide-binding</keyword>
<evidence type="ECO:0000256" key="1">
    <source>
        <dbReference type="ARBA" id="ARBA00004141"/>
    </source>
</evidence>
<dbReference type="PROSITE" id="PS00154">
    <property type="entry name" value="ATPASE_E1_E2"/>
    <property type="match status" value="1"/>
</dbReference>
<dbReference type="InterPro" id="IPR057255">
    <property type="entry name" value="2TM_P5A-ATPase"/>
</dbReference>
<evidence type="ECO:0000256" key="11">
    <source>
        <dbReference type="SAM" id="Phobius"/>
    </source>
</evidence>
<keyword evidence="7" id="KW-1278">Translocase</keyword>
<feature type="region of interest" description="Disordered" evidence="10">
    <location>
        <begin position="515"/>
        <end position="536"/>
    </location>
</feature>
<feature type="transmembrane region" description="Helical" evidence="11">
    <location>
        <begin position="192"/>
        <end position="208"/>
    </location>
</feature>
<reference evidence="15 16" key="1">
    <citation type="submission" date="2024-02" db="EMBL/GenBank/DDBJ databases">
        <authorList>
            <person name="Chen Y."/>
            <person name="Shah S."/>
            <person name="Dougan E. K."/>
            <person name="Thang M."/>
            <person name="Chan C."/>
        </authorList>
    </citation>
    <scope>NUCLEOTIDE SEQUENCE [LARGE SCALE GENOMIC DNA]</scope>
</reference>
<keyword evidence="16" id="KW-1185">Reference proteome</keyword>
<comment type="caution">
    <text evidence="15">The sequence shown here is derived from an EMBL/GenBank/DDBJ whole genome shotgun (WGS) entry which is preliminary data.</text>
</comment>
<evidence type="ECO:0000259" key="12">
    <source>
        <dbReference type="Pfam" id="PF00122"/>
    </source>
</evidence>
<dbReference type="EMBL" id="CAXAMM010042295">
    <property type="protein sequence ID" value="CAK9104025.1"/>
    <property type="molecule type" value="Genomic_DNA"/>
</dbReference>
<dbReference type="NCBIfam" id="TIGR01657">
    <property type="entry name" value="P-ATPase-V"/>
    <property type="match status" value="1"/>
</dbReference>
<keyword evidence="2 11" id="KW-0812">Transmembrane</keyword>
<dbReference type="Pfam" id="PF23143">
    <property type="entry name" value="2TM_P5A-ATPase"/>
    <property type="match status" value="1"/>
</dbReference>
<evidence type="ECO:0000259" key="13">
    <source>
        <dbReference type="Pfam" id="PF23143"/>
    </source>
</evidence>
<comment type="subcellular location">
    <subcellularLocation>
        <location evidence="1">Membrane</location>
        <topology evidence="1">Multi-pass membrane protein</topology>
    </subcellularLocation>
</comment>
<dbReference type="InterPro" id="IPR006544">
    <property type="entry name" value="P-type_TPase_V"/>
</dbReference>